<reference evidence="2 3" key="1">
    <citation type="submission" date="2016-12" db="EMBL/GenBank/DDBJ databases">
        <title>Trade-off between light-utilization and light-protection in marine flavobacteria.</title>
        <authorList>
            <person name="Kumagai Y."/>
            <person name="Yoshizawa S."/>
            <person name="Kogure K."/>
            <person name="Iwasaki W."/>
        </authorList>
    </citation>
    <scope>NUCLEOTIDE SEQUENCE [LARGE SCALE GENOMIC DNA]</scope>
    <source>
        <strain evidence="2 3">KCTC 22729</strain>
    </source>
</reference>
<accession>A0A2S7W8E0</accession>
<organism evidence="2 3">
    <name type="scientific">Polaribacter gangjinensis</name>
    <dbReference type="NCBI Taxonomy" id="574710"/>
    <lineage>
        <taxon>Bacteria</taxon>
        <taxon>Pseudomonadati</taxon>
        <taxon>Bacteroidota</taxon>
        <taxon>Flavobacteriia</taxon>
        <taxon>Flavobacteriales</taxon>
        <taxon>Flavobacteriaceae</taxon>
    </lineage>
</organism>
<feature type="signal peptide" evidence="1">
    <location>
        <begin position="1"/>
        <end position="30"/>
    </location>
</feature>
<dbReference type="AlphaFoldDB" id="A0A2S7W8E0"/>
<dbReference type="RefSeq" id="WP_105045051.1">
    <property type="nucleotide sequence ID" value="NZ_CP150662.1"/>
</dbReference>
<comment type="caution">
    <text evidence="2">The sequence shown here is derived from an EMBL/GenBank/DDBJ whole genome shotgun (WGS) entry which is preliminary data.</text>
</comment>
<evidence type="ECO:0000313" key="3">
    <source>
        <dbReference type="Proteomes" id="UP000237608"/>
    </source>
</evidence>
<dbReference type="EMBL" id="MSCL01000001">
    <property type="protein sequence ID" value="PQJ73900.1"/>
    <property type="molecule type" value="Genomic_DNA"/>
</dbReference>
<dbReference type="Proteomes" id="UP000237608">
    <property type="component" value="Unassembled WGS sequence"/>
</dbReference>
<feature type="chain" id="PRO_5015627711" evidence="1">
    <location>
        <begin position="31"/>
        <end position="84"/>
    </location>
</feature>
<evidence type="ECO:0000256" key="1">
    <source>
        <dbReference type="SAM" id="SignalP"/>
    </source>
</evidence>
<keyword evidence="1" id="KW-0732">Signal</keyword>
<proteinExistence type="predicted"/>
<sequence>MTVTPTKRLIILILGITTNLSLGNMPSASARNAETNSNITLLSNNIEFDKLNLSNVTFNVQNYQNFSCEYIIEISKKETSYLSI</sequence>
<name>A0A2S7W8E0_9FLAO</name>
<protein>
    <submittedName>
        <fullName evidence="2">Uncharacterized protein</fullName>
    </submittedName>
</protein>
<evidence type="ECO:0000313" key="2">
    <source>
        <dbReference type="EMBL" id="PQJ73900.1"/>
    </source>
</evidence>
<gene>
    <name evidence="2" type="ORF">BTO13_00780</name>
</gene>
<keyword evidence="3" id="KW-1185">Reference proteome</keyword>